<dbReference type="Gene3D" id="2.60.40.1180">
    <property type="entry name" value="Golgi alpha-mannosidase II"/>
    <property type="match status" value="1"/>
</dbReference>
<name>A0A919B044_9ACTN</name>
<keyword evidence="2" id="KW-1185">Reference proteome</keyword>
<protein>
    <submittedName>
        <fullName evidence="1">Uncharacterized protein</fullName>
    </submittedName>
</protein>
<gene>
    <name evidence="1" type="ORF">GCM10010218_10450</name>
</gene>
<accession>A0A919B044</accession>
<dbReference type="EMBL" id="BNBD01000001">
    <property type="protein sequence ID" value="GHF31023.1"/>
    <property type="molecule type" value="Genomic_DNA"/>
</dbReference>
<dbReference type="Proteomes" id="UP000638313">
    <property type="component" value="Unassembled WGS sequence"/>
</dbReference>
<evidence type="ECO:0000313" key="1">
    <source>
        <dbReference type="EMBL" id="GHF31023.1"/>
    </source>
</evidence>
<dbReference type="SUPFAM" id="SSF51011">
    <property type="entry name" value="Glycosyl hydrolase domain"/>
    <property type="match status" value="1"/>
</dbReference>
<organism evidence="1 2">
    <name type="scientific">Streptomyces mashuensis</name>
    <dbReference type="NCBI Taxonomy" id="33904"/>
    <lineage>
        <taxon>Bacteria</taxon>
        <taxon>Bacillati</taxon>
        <taxon>Actinomycetota</taxon>
        <taxon>Actinomycetes</taxon>
        <taxon>Kitasatosporales</taxon>
        <taxon>Streptomycetaceae</taxon>
        <taxon>Streptomyces</taxon>
    </lineage>
</organism>
<reference evidence="1" key="2">
    <citation type="submission" date="2020-09" db="EMBL/GenBank/DDBJ databases">
        <authorList>
            <person name="Sun Q."/>
            <person name="Ohkuma M."/>
        </authorList>
    </citation>
    <scope>NUCLEOTIDE SEQUENCE</scope>
    <source>
        <strain evidence="1">JCM 4059</strain>
    </source>
</reference>
<evidence type="ECO:0000313" key="2">
    <source>
        <dbReference type="Proteomes" id="UP000638313"/>
    </source>
</evidence>
<reference evidence="1" key="1">
    <citation type="journal article" date="2014" name="Int. J. Syst. Evol. Microbiol.">
        <title>Complete genome sequence of Corynebacterium casei LMG S-19264T (=DSM 44701T), isolated from a smear-ripened cheese.</title>
        <authorList>
            <consortium name="US DOE Joint Genome Institute (JGI-PGF)"/>
            <person name="Walter F."/>
            <person name="Albersmeier A."/>
            <person name="Kalinowski J."/>
            <person name="Ruckert C."/>
        </authorList>
    </citation>
    <scope>NUCLEOTIDE SEQUENCE</scope>
    <source>
        <strain evidence="1">JCM 4059</strain>
    </source>
</reference>
<comment type="caution">
    <text evidence="1">The sequence shown here is derived from an EMBL/GenBank/DDBJ whole genome shotgun (WGS) entry which is preliminary data.</text>
</comment>
<dbReference type="AlphaFoldDB" id="A0A919B044"/>
<proteinExistence type="predicted"/>
<dbReference type="InterPro" id="IPR013780">
    <property type="entry name" value="Glyco_hydro_b"/>
</dbReference>
<sequence length="147" mass="16972">MRPATVSESSRRHSPVFRRRRFFKGRTSDDTRTEDKDIVWFTPAGREMTDTDWETVFARSLMVHLNGRVITEPGLRGLPVTDDSFLLLFNAHSQALTFTVPEGLDPWWAVEVDTAILHTEFRPLIKCGSEVEVEDRSLFVLRGHRQD</sequence>